<feature type="domain" description="GGDEF" evidence="1">
    <location>
        <begin position="245"/>
        <end position="368"/>
    </location>
</feature>
<dbReference type="EMBL" id="CP071446">
    <property type="protein sequence ID" value="QTA38367.1"/>
    <property type="molecule type" value="Genomic_DNA"/>
</dbReference>
<organism evidence="2 3">
    <name type="scientific">Thermosipho ferrireducens</name>
    <dbReference type="NCBI Taxonomy" id="2571116"/>
    <lineage>
        <taxon>Bacteria</taxon>
        <taxon>Thermotogati</taxon>
        <taxon>Thermotogota</taxon>
        <taxon>Thermotogae</taxon>
        <taxon>Thermotogales</taxon>
        <taxon>Fervidobacteriaceae</taxon>
        <taxon>Thermosipho</taxon>
    </lineage>
</organism>
<dbReference type="Pfam" id="PF13185">
    <property type="entry name" value="GAF_2"/>
    <property type="match status" value="1"/>
</dbReference>
<evidence type="ECO:0000313" key="2">
    <source>
        <dbReference type="EMBL" id="QTA38367.1"/>
    </source>
</evidence>
<dbReference type="PANTHER" id="PTHR46663:SF2">
    <property type="entry name" value="GGDEF DOMAIN-CONTAINING PROTEIN"/>
    <property type="match status" value="1"/>
</dbReference>
<dbReference type="Gene3D" id="3.30.450.40">
    <property type="match status" value="1"/>
</dbReference>
<dbReference type="PANTHER" id="PTHR46663">
    <property type="entry name" value="DIGUANYLATE CYCLASE DGCT-RELATED"/>
    <property type="match status" value="1"/>
</dbReference>
<dbReference type="SUPFAM" id="SSF55073">
    <property type="entry name" value="Nucleotide cyclase"/>
    <property type="match status" value="1"/>
</dbReference>
<keyword evidence="3" id="KW-1185">Reference proteome</keyword>
<accession>A0ABX7S6Z5</accession>
<reference evidence="2 3" key="1">
    <citation type="submission" date="2021-03" db="EMBL/GenBank/DDBJ databases">
        <title>Thermosipho ferrireducens sp.nov., an anaerobic thermophilic iron-reducing bacterium isolated from a deep-sea hydrothermal sulfide deposits.</title>
        <authorList>
            <person name="Zeng X."/>
            <person name="Chen Y."/>
            <person name="Shao Z."/>
        </authorList>
    </citation>
    <scope>NUCLEOTIDE SEQUENCE [LARGE SCALE GENOMIC DNA]</scope>
    <source>
        <strain evidence="2 3">JL129W03</strain>
    </source>
</reference>
<dbReference type="Proteomes" id="UP000671862">
    <property type="component" value="Chromosome"/>
</dbReference>
<dbReference type="SUPFAM" id="SSF55781">
    <property type="entry name" value="GAF domain-like"/>
    <property type="match status" value="1"/>
</dbReference>
<dbReference type="CDD" id="cd01949">
    <property type="entry name" value="GGDEF"/>
    <property type="match status" value="1"/>
</dbReference>
<evidence type="ECO:0000259" key="1">
    <source>
        <dbReference type="PROSITE" id="PS50887"/>
    </source>
</evidence>
<dbReference type="InterPro" id="IPR052163">
    <property type="entry name" value="DGC-Regulatory_Protein"/>
</dbReference>
<evidence type="ECO:0000313" key="3">
    <source>
        <dbReference type="Proteomes" id="UP000671862"/>
    </source>
</evidence>
<dbReference type="PROSITE" id="PS50887">
    <property type="entry name" value="GGDEF"/>
    <property type="match status" value="1"/>
</dbReference>
<dbReference type="Pfam" id="PF00990">
    <property type="entry name" value="GGDEF"/>
    <property type="match status" value="1"/>
</dbReference>
<dbReference type="NCBIfam" id="TIGR00254">
    <property type="entry name" value="GGDEF"/>
    <property type="match status" value="1"/>
</dbReference>
<dbReference type="SMART" id="SM00267">
    <property type="entry name" value="GGDEF"/>
    <property type="match status" value="1"/>
</dbReference>
<name>A0ABX7S6Z5_9BACT</name>
<dbReference type="InterPro" id="IPR000160">
    <property type="entry name" value="GGDEF_dom"/>
</dbReference>
<sequence length="368" mass="42978">MLTIILTSLLTSFVFIFILMTVFHGRSLIYIARFEEKSKIFLPPNSKNVLRNGISIRLLRMVFKLLNENYPEEEILKKIFEKISSVYKASGWSFLLTPENKEWSFYVWCKKYDKFELEKLARELNEKKPDNLKKILDTKKIYALQNVHKFSRWVDSEKLSAKISTWIGIPIVFKNSVMGILNIDWSHRKRLNSFHLSLAEVLATELSNIVTHVLHIKQLILDANLDILTETLNRRALENFKNIAGQSAVLFIDLNDFKKINDKYGHELGDKTLKIIAERLKRVIKKEDLIFRYGGDEFVVILKDIDDEEIIKSIVTRIKKIIEIPITIDMSSFRVSAAIGYVLNSKTTSIKELIDLADKKMYMDKRQR</sequence>
<dbReference type="RefSeq" id="WP_207567086.1">
    <property type="nucleotide sequence ID" value="NZ_CP071446.1"/>
</dbReference>
<dbReference type="InterPro" id="IPR043128">
    <property type="entry name" value="Rev_trsase/Diguanyl_cyclase"/>
</dbReference>
<proteinExistence type="predicted"/>
<dbReference type="InterPro" id="IPR029787">
    <property type="entry name" value="Nucleotide_cyclase"/>
</dbReference>
<protein>
    <submittedName>
        <fullName evidence="2">GGDEF domain-containing protein</fullName>
    </submittedName>
</protein>
<gene>
    <name evidence="2" type="ORF">JYK00_02215</name>
</gene>
<dbReference type="InterPro" id="IPR029016">
    <property type="entry name" value="GAF-like_dom_sf"/>
</dbReference>
<dbReference type="InterPro" id="IPR003018">
    <property type="entry name" value="GAF"/>
</dbReference>
<dbReference type="Gene3D" id="3.30.70.270">
    <property type="match status" value="1"/>
</dbReference>